<feature type="region of interest" description="Disordered" evidence="1">
    <location>
        <begin position="311"/>
        <end position="333"/>
    </location>
</feature>
<evidence type="ECO:0000313" key="2">
    <source>
        <dbReference type="EnsemblPlants" id="TuG1812G0300000493.01.T01.cds310063"/>
    </source>
</evidence>
<reference evidence="2" key="2">
    <citation type="submission" date="2018-03" db="EMBL/GenBank/DDBJ databases">
        <title>The Triticum urartu genome reveals the dynamic nature of wheat genome evolution.</title>
        <authorList>
            <person name="Ling H."/>
            <person name="Ma B."/>
            <person name="Shi X."/>
            <person name="Liu H."/>
            <person name="Dong L."/>
            <person name="Sun H."/>
            <person name="Cao Y."/>
            <person name="Gao Q."/>
            <person name="Zheng S."/>
            <person name="Li Y."/>
            <person name="Yu Y."/>
            <person name="Du H."/>
            <person name="Qi M."/>
            <person name="Li Y."/>
            <person name="Yu H."/>
            <person name="Cui Y."/>
            <person name="Wang N."/>
            <person name="Chen C."/>
            <person name="Wu H."/>
            <person name="Zhao Y."/>
            <person name="Zhang J."/>
            <person name="Li Y."/>
            <person name="Zhou W."/>
            <person name="Zhang B."/>
            <person name="Hu W."/>
            <person name="Eijk M."/>
            <person name="Tang J."/>
            <person name="Witsenboer H."/>
            <person name="Zhao S."/>
            <person name="Li Z."/>
            <person name="Zhang A."/>
            <person name="Wang D."/>
            <person name="Liang C."/>
        </authorList>
    </citation>
    <scope>NUCLEOTIDE SEQUENCE [LARGE SCALE GENOMIC DNA]</scope>
    <source>
        <strain evidence="2">cv. G1812</strain>
    </source>
</reference>
<keyword evidence="3" id="KW-1185">Reference proteome</keyword>
<dbReference type="AlphaFoldDB" id="A0A8R7PMI2"/>
<sequence>MRILLNKAYNRIGGGKARFADAYSRMLGASPPARHLVQRGRGGASLEEAFNGGLLQRRHLSSHLGAFAWASHHLPHRRGDLLLPLGRRHAHGGPDALREHHGVLPLLGEERPRDHGHAVHQALQDRVPPAVHQEAPRGLVSQHLRLRRPRRHQQAHALGPLHEPRREVRQRVLLALRVVVVGVDGPLVARAPHHPQEPLPAELQPQRQLVHLLRRQRAPGAERDEDDGFRRLPVEPVQARGARRVAGDGRGVGAYDRTDAVHGRAAGLRAAEHRGGVRLEDVEGVDQDGVGLAVAPAMVHHPPVARAGLVLQRREDVRPRDGHAAGEPDGLGEVAELAGHGDVELREVEDEGEPLEVPGEEEAPPRHAGGHGGVERVGPEEVGEVGHQARGLHEPREYLGQRRHQPHALLGHEHLDGGVGRQVGEVDGREGEGGDGRREGGEEGPLRGGGRGGEGDERGLDAVPRGEALGQLGERDEVAHPGRHQHRHVRWPASPGRAAADAVRLHCCARR</sequence>
<evidence type="ECO:0000313" key="3">
    <source>
        <dbReference type="Proteomes" id="UP000015106"/>
    </source>
</evidence>
<accession>A0A8R7PMI2</accession>
<protein>
    <submittedName>
        <fullName evidence="2">Uncharacterized protein</fullName>
    </submittedName>
</protein>
<feature type="compositionally biased region" description="Acidic residues" evidence="1">
    <location>
        <begin position="347"/>
        <end position="362"/>
    </location>
</feature>
<dbReference type="Gramene" id="TuG1812G0300000493.01.T01">
    <property type="protein sequence ID" value="TuG1812G0300000493.01.T01.cds310063"/>
    <property type="gene ID" value="TuG1812G0300000493.01"/>
</dbReference>
<reference evidence="3" key="1">
    <citation type="journal article" date="2013" name="Nature">
        <title>Draft genome of the wheat A-genome progenitor Triticum urartu.</title>
        <authorList>
            <person name="Ling H.Q."/>
            <person name="Zhao S."/>
            <person name="Liu D."/>
            <person name="Wang J."/>
            <person name="Sun H."/>
            <person name="Zhang C."/>
            <person name="Fan H."/>
            <person name="Li D."/>
            <person name="Dong L."/>
            <person name="Tao Y."/>
            <person name="Gao C."/>
            <person name="Wu H."/>
            <person name="Li Y."/>
            <person name="Cui Y."/>
            <person name="Guo X."/>
            <person name="Zheng S."/>
            <person name="Wang B."/>
            <person name="Yu K."/>
            <person name="Liang Q."/>
            <person name="Yang W."/>
            <person name="Lou X."/>
            <person name="Chen J."/>
            <person name="Feng M."/>
            <person name="Jian J."/>
            <person name="Zhang X."/>
            <person name="Luo G."/>
            <person name="Jiang Y."/>
            <person name="Liu J."/>
            <person name="Wang Z."/>
            <person name="Sha Y."/>
            <person name="Zhang B."/>
            <person name="Wu H."/>
            <person name="Tang D."/>
            <person name="Shen Q."/>
            <person name="Xue P."/>
            <person name="Zou S."/>
            <person name="Wang X."/>
            <person name="Liu X."/>
            <person name="Wang F."/>
            <person name="Yang Y."/>
            <person name="An X."/>
            <person name="Dong Z."/>
            <person name="Zhang K."/>
            <person name="Zhang X."/>
            <person name="Luo M.C."/>
            <person name="Dvorak J."/>
            <person name="Tong Y."/>
            <person name="Wang J."/>
            <person name="Yang H."/>
            <person name="Li Z."/>
            <person name="Wang D."/>
            <person name="Zhang A."/>
            <person name="Wang J."/>
        </authorList>
    </citation>
    <scope>NUCLEOTIDE SEQUENCE</scope>
    <source>
        <strain evidence="3">cv. G1812</strain>
    </source>
</reference>
<proteinExistence type="predicted"/>
<dbReference type="Proteomes" id="UP000015106">
    <property type="component" value="Chromosome 3"/>
</dbReference>
<evidence type="ECO:0000256" key="1">
    <source>
        <dbReference type="SAM" id="MobiDB-lite"/>
    </source>
</evidence>
<feature type="compositionally biased region" description="Basic and acidic residues" evidence="1">
    <location>
        <begin position="424"/>
        <end position="445"/>
    </location>
</feature>
<feature type="compositionally biased region" description="Basic and acidic residues" evidence="1">
    <location>
        <begin position="312"/>
        <end position="326"/>
    </location>
</feature>
<reference evidence="2" key="3">
    <citation type="submission" date="2022-06" db="UniProtKB">
        <authorList>
            <consortium name="EnsemblPlants"/>
        </authorList>
    </citation>
    <scope>IDENTIFICATION</scope>
</reference>
<organism evidence="2 3">
    <name type="scientific">Triticum urartu</name>
    <name type="common">Red wild einkorn</name>
    <name type="synonym">Crithodium urartu</name>
    <dbReference type="NCBI Taxonomy" id="4572"/>
    <lineage>
        <taxon>Eukaryota</taxon>
        <taxon>Viridiplantae</taxon>
        <taxon>Streptophyta</taxon>
        <taxon>Embryophyta</taxon>
        <taxon>Tracheophyta</taxon>
        <taxon>Spermatophyta</taxon>
        <taxon>Magnoliopsida</taxon>
        <taxon>Liliopsida</taxon>
        <taxon>Poales</taxon>
        <taxon>Poaceae</taxon>
        <taxon>BOP clade</taxon>
        <taxon>Pooideae</taxon>
        <taxon>Triticodae</taxon>
        <taxon>Triticeae</taxon>
        <taxon>Triticinae</taxon>
        <taxon>Triticum</taxon>
    </lineage>
</organism>
<feature type="compositionally biased region" description="Basic residues" evidence="1">
    <location>
        <begin position="481"/>
        <end position="490"/>
    </location>
</feature>
<feature type="region of interest" description="Disordered" evidence="1">
    <location>
        <begin position="410"/>
        <end position="498"/>
    </location>
</feature>
<dbReference type="EnsemblPlants" id="TuG1812G0300000493.01.T01">
    <property type="protein sequence ID" value="TuG1812G0300000493.01.T01.cds310063"/>
    <property type="gene ID" value="TuG1812G0300000493.01"/>
</dbReference>
<name>A0A8R7PMI2_TRIUA</name>
<gene>
    <name evidence="2" type="primary">LOC125542460</name>
</gene>
<feature type="region of interest" description="Disordered" evidence="1">
    <location>
        <begin position="347"/>
        <end position="391"/>
    </location>
</feature>